<proteinExistence type="predicted"/>
<gene>
    <name evidence="2" type="ORF">H0486_02740</name>
</gene>
<name>A0A839JWN4_9FIRM</name>
<organism evidence="2 3">
    <name type="scientific">Variimorphobacter saccharofermentans</name>
    <dbReference type="NCBI Taxonomy" id="2755051"/>
    <lineage>
        <taxon>Bacteria</taxon>
        <taxon>Bacillati</taxon>
        <taxon>Bacillota</taxon>
        <taxon>Clostridia</taxon>
        <taxon>Lachnospirales</taxon>
        <taxon>Lachnospiraceae</taxon>
        <taxon>Variimorphobacter</taxon>
    </lineage>
</organism>
<protein>
    <recommendedName>
        <fullName evidence="4">Lipoprotein</fullName>
    </recommendedName>
</protein>
<evidence type="ECO:0000313" key="3">
    <source>
        <dbReference type="Proteomes" id="UP000574276"/>
    </source>
</evidence>
<evidence type="ECO:0000313" key="2">
    <source>
        <dbReference type="EMBL" id="MBB2181796.1"/>
    </source>
</evidence>
<sequence length="212" mass="24573">MKKRISILVLSALILALTACGRKDISDTADNVFKQLVENVVKKDDGASQNSIEIYDLTEEQQKLVGIWESPEGCILAVRASRVPDWETGFPLDIIYLYPYISTEAEEVDDLGWIKFTTEYEGCSIEVTDENIIVLNETFCPQQADPTQDISCEYRLELDLATDELLLHYHKDEWIDGNQIMHEFNMTRTDRDIEEANWDWYYGIHPERDVRK</sequence>
<comment type="caution">
    <text evidence="2">The sequence shown here is derived from an EMBL/GenBank/DDBJ whole genome shotgun (WGS) entry which is preliminary data.</text>
</comment>
<dbReference type="RefSeq" id="WP_228351548.1">
    <property type="nucleotide sequence ID" value="NZ_JACEGA010000001.1"/>
</dbReference>
<dbReference type="PROSITE" id="PS51257">
    <property type="entry name" value="PROKAR_LIPOPROTEIN"/>
    <property type="match status" value="1"/>
</dbReference>
<keyword evidence="1" id="KW-0732">Signal</keyword>
<keyword evidence="3" id="KW-1185">Reference proteome</keyword>
<evidence type="ECO:0008006" key="4">
    <source>
        <dbReference type="Google" id="ProtNLM"/>
    </source>
</evidence>
<evidence type="ECO:0000256" key="1">
    <source>
        <dbReference type="SAM" id="SignalP"/>
    </source>
</evidence>
<dbReference type="EMBL" id="JACEGA010000001">
    <property type="protein sequence ID" value="MBB2181796.1"/>
    <property type="molecule type" value="Genomic_DNA"/>
</dbReference>
<reference evidence="2 3" key="1">
    <citation type="submission" date="2020-07" db="EMBL/GenBank/DDBJ databases">
        <title>Characterization and genome sequencing of isolate MD1, a novel member within the family Lachnospiraceae.</title>
        <authorList>
            <person name="Rettenmaier R."/>
            <person name="Di Bello L."/>
            <person name="Zinser C."/>
            <person name="Scheitz K."/>
            <person name="Liebl W."/>
            <person name="Zverlov V."/>
        </authorList>
    </citation>
    <scope>NUCLEOTIDE SEQUENCE [LARGE SCALE GENOMIC DNA]</scope>
    <source>
        <strain evidence="2 3">MD1</strain>
    </source>
</reference>
<dbReference type="Proteomes" id="UP000574276">
    <property type="component" value="Unassembled WGS sequence"/>
</dbReference>
<feature type="signal peptide" evidence="1">
    <location>
        <begin position="1"/>
        <end position="21"/>
    </location>
</feature>
<accession>A0A839JWN4</accession>
<feature type="chain" id="PRO_5032547498" description="Lipoprotein" evidence="1">
    <location>
        <begin position="22"/>
        <end position="212"/>
    </location>
</feature>
<dbReference type="AlphaFoldDB" id="A0A839JWN4"/>